<evidence type="ECO:0000256" key="3">
    <source>
        <dbReference type="ARBA" id="ARBA00022448"/>
    </source>
</evidence>
<evidence type="ECO:0000256" key="4">
    <source>
        <dbReference type="ARBA" id="ARBA00022692"/>
    </source>
</evidence>
<feature type="non-terminal residue" evidence="10">
    <location>
        <position position="1"/>
    </location>
</feature>
<dbReference type="GeneID" id="4851510"/>
<dbReference type="HOGENOM" id="CLU_004979_2_1_1"/>
<feature type="transmembrane region" description="Helical" evidence="8">
    <location>
        <begin position="124"/>
        <end position="145"/>
    </location>
</feature>
<dbReference type="InParanoid" id="A3GGW1"/>
<feature type="transmembrane region" description="Helical" evidence="8">
    <location>
        <begin position="487"/>
        <end position="507"/>
    </location>
</feature>
<feature type="transmembrane region" description="Helical" evidence="8">
    <location>
        <begin position="463"/>
        <end position="481"/>
    </location>
</feature>
<reference evidence="10 11" key="1">
    <citation type="journal article" date="2007" name="Nat. Biotechnol.">
        <title>Genome sequence of the lignocellulose-bioconverting and xylose-fermenting yeast Pichia stipitis.</title>
        <authorList>
            <person name="Jeffries T.W."/>
            <person name="Grigoriev I.V."/>
            <person name="Grimwood J."/>
            <person name="Laplaza J.M."/>
            <person name="Aerts A."/>
            <person name="Salamov A."/>
            <person name="Schmutz J."/>
            <person name="Lindquist E."/>
            <person name="Dehal P."/>
            <person name="Shapiro H."/>
            <person name="Jin Y.S."/>
            <person name="Passoth V."/>
            <person name="Richardson P.M."/>
        </authorList>
    </citation>
    <scope>NUCLEOTIDE SEQUENCE [LARGE SCALE GENOMIC DNA]</scope>
    <source>
        <strain evidence="11">ATCC 58785 / CBS 6054 / NBRC 10063 / NRRL Y-11545</strain>
    </source>
</reference>
<feature type="transmembrane region" description="Helical" evidence="8">
    <location>
        <begin position="528"/>
        <end position="559"/>
    </location>
</feature>
<evidence type="ECO:0000259" key="9">
    <source>
        <dbReference type="Pfam" id="PF01699"/>
    </source>
</evidence>
<feature type="transmembrane region" description="Helical" evidence="8">
    <location>
        <begin position="565"/>
        <end position="586"/>
    </location>
</feature>
<evidence type="ECO:0000256" key="2">
    <source>
        <dbReference type="ARBA" id="ARBA00008170"/>
    </source>
</evidence>
<dbReference type="Proteomes" id="UP000002258">
    <property type="component" value="Chromosome 1"/>
</dbReference>
<keyword evidence="5 8" id="KW-1133">Transmembrane helix</keyword>
<organism evidence="10 11">
    <name type="scientific">Scheffersomyces stipitis (strain ATCC 58785 / CBS 6054 / NBRC 10063 / NRRL Y-11545)</name>
    <name type="common">Yeast</name>
    <name type="synonym">Pichia stipitis</name>
    <dbReference type="NCBI Taxonomy" id="322104"/>
    <lineage>
        <taxon>Eukaryota</taxon>
        <taxon>Fungi</taxon>
        <taxon>Dikarya</taxon>
        <taxon>Ascomycota</taxon>
        <taxon>Saccharomycotina</taxon>
        <taxon>Pichiomycetes</taxon>
        <taxon>Debaryomycetaceae</taxon>
        <taxon>Scheffersomyces</taxon>
    </lineage>
</organism>
<feature type="transmembrane region" description="Helical" evidence="8">
    <location>
        <begin position="630"/>
        <end position="653"/>
    </location>
</feature>
<keyword evidence="6 8" id="KW-0472">Membrane</keyword>
<dbReference type="AlphaFoldDB" id="A3GGW1"/>
<evidence type="ECO:0000313" key="10">
    <source>
        <dbReference type="EMBL" id="EAZ63992.2"/>
    </source>
</evidence>
<dbReference type="InterPro" id="IPR051359">
    <property type="entry name" value="CaCA_antiporter"/>
</dbReference>
<dbReference type="GO" id="GO:0006874">
    <property type="term" value="P:intracellular calcium ion homeostasis"/>
    <property type="evidence" value="ECO:0007669"/>
    <property type="project" value="TreeGrafter"/>
</dbReference>
<dbReference type="OrthoDB" id="407410at2759"/>
<feature type="transmembrane region" description="Helical" evidence="8">
    <location>
        <begin position="593"/>
        <end position="618"/>
    </location>
</feature>
<dbReference type="InterPro" id="IPR004837">
    <property type="entry name" value="NaCa_Exmemb"/>
</dbReference>
<dbReference type="Pfam" id="PF01699">
    <property type="entry name" value="Na_Ca_ex"/>
    <property type="match status" value="2"/>
</dbReference>
<evidence type="ECO:0000256" key="7">
    <source>
        <dbReference type="SAM" id="MobiDB-lite"/>
    </source>
</evidence>
<comment type="caution">
    <text evidence="10">The sequence shown here is derived from an EMBL/GenBank/DDBJ whole genome shotgun (WGS) entry which is preliminary data.</text>
</comment>
<dbReference type="OMA" id="VKQPIDM"/>
<dbReference type="GO" id="GO:0016020">
    <property type="term" value="C:membrane"/>
    <property type="evidence" value="ECO:0007669"/>
    <property type="project" value="UniProtKB-SubCell"/>
</dbReference>
<evidence type="ECO:0000256" key="8">
    <source>
        <dbReference type="SAM" id="Phobius"/>
    </source>
</evidence>
<dbReference type="STRING" id="322104.A3GGW1"/>
<feature type="domain" description="Sodium/calcium exchanger membrane region" evidence="9">
    <location>
        <begin position="57"/>
        <end position="194"/>
    </location>
</feature>
<evidence type="ECO:0000256" key="6">
    <source>
        <dbReference type="ARBA" id="ARBA00023136"/>
    </source>
</evidence>
<dbReference type="Gene3D" id="1.20.1420.30">
    <property type="entry name" value="NCX, central ion-binding region"/>
    <property type="match status" value="2"/>
</dbReference>
<sequence length="686" mass="76163">NDSCSQIANIPQDSQCQFVLDHCSGEDYFIGRINYLSVYYCRLSWLSVFSSLPLLGALSIFFISLGLTASDYLCPNLYTISKFLKLSDNLSGLTLLALGNGSPDVLSTFKAMSFGSGSLAISELMGASLFVTTVVIGCIAIVHPLKVPRRSFVRDTIFYLMIACLLIFTLVRQSLTLPISIILVSSYVLYVGAVVLDHSYLKRQITKRLRSERSRANFTLQILNDNEEIDDIYLDTFANLPTIEELNLDHRNMEFVEEVDTILRVKPPTAADSMVRTGSYGLKLLVKELQKHSHLHGDIQLESERPLTAPNPVDSSSLPDDIESGPTSSSAPGRLGSEPRHNLTTAQSWYEETQEIDSELHDMLRFTSTINWWNYLRRKDSKILELFAPQLASFHEESLANKFYYIVTIPTSTILRITSPVRDQSILLMLSEIEKSQSNPLFNGESDAIGEEIGKFDFELDRTLISIQTFVGLSFVNYIYLSGQSYGILWFLLGGLFHALLAYVVFLNYSTSNFSSSELFKLKVINRVASFAGFIVSVTWIAIFATEIIAILKSISIIYSLSDDILGVTVFALGNSIGDLISNFTIAKMGMPAMALGACLGGPLLSLCSLGMSGLIIIPYENPSSGFPLVFSRTLAITSTALVANIIFLLFIIPRNGWMLDKRTGYILLGNWFVATILCIISETFK</sequence>
<keyword evidence="4 8" id="KW-0812">Transmembrane</keyword>
<dbReference type="KEGG" id="pic:PICST_51274"/>
<feature type="region of interest" description="Disordered" evidence="7">
    <location>
        <begin position="297"/>
        <end position="341"/>
    </location>
</feature>
<name>A3GGW1_PICST</name>
<feature type="transmembrane region" description="Helical" evidence="8">
    <location>
        <begin position="181"/>
        <end position="201"/>
    </location>
</feature>
<accession>A3GGW1</accession>
<dbReference type="EMBL" id="AAVQ01000001">
    <property type="protein sequence ID" value="EAZ63992.2"/>
    <property type="molecule type" value="Genomic_DNA"/>
</dbReference>
<feature type="domain" description="Sodium/calcium exchanger membrane region" evidence="9">
    <location>
        <begin position="530"/>
        <end position="679"/>
    </location>
</feature>
<dbReference type="eggNOG" id="KOG2399">
    <property type="taxonomic scope" value="Eukaryota"/>
</dbReference>
<dbReference type="RefSeq" id="XP_001388015.2">
    <property type="nucleotide sequence ID" value="XM_001387978.1"/>
</dbReference>
<gene>
    <name evidence="10" type="primary">CAX7</name>
    <name evidence="10" type="ORF">PICST_51274</name>
</gene>
<feature type="transmembrane region" description="Helical" evidence="8">
    <location>
        <begin position="665"/>
        <end position="685"/>
    </location>
</feature>
<evidence type="ECO:0000256" key="5">
    <source>
        <dbReference type="ARBA" id="ARBA00022989"/>
    </source>
</evidence>
<evidence type="ECO:0000313" key="11">
    <source>
        <dbReference type="Proteomes" id="UP000002258"/>
    </source>
</evidence>
<evidence type="ECO:0000256" key="1">
    <source>
        <dbReference type="ARBA" id="ARBA00004141"/>
    </source>
</evidence>
<keyword evidence="3" id="KW-0813">Transport</keyword>
<dbReference type="InterPro" id="IPR044880">
    <property type="entry name" value="NCX_ion-bd_dom_sf"/>
</dbReference>
<dbReference type="PANTHER" id="PTHR12266">
    <property type="entry name" value="NA+/CA2+ K+ INDEPENDENT EXCHANGER"/>
    <property type="match status" value="1"/>
</dbReference>
<dbReference type="GO" id="GO:0008324">
    <property type="term" value="F:monoatomic cation transmembrane transporter activity"/>
    <property type="evidence" value="ECO:0007669"/>
    <property type="project" value="TreeGrafter"/>
</dbReference>
<comment type="subcellular location">
    <subcellularLocation>
        <location evidence="1">Membrane</location>
        <topology evidence="1">Multi-pass membrane protein</topology>
    </subcellularLocation>
</comment>
<feature type="transmembrane region" description="Helical" evidence="8">
    <location>
        <begin position="43"/>
        <end position="67"/>
    </location>
</feature>
<keyword evidence="11" id="KW-1185">Reference proteome</keyword>
<proteinExistence type="inferred from homology"/>
<protein>
    <submittedName>
        <fullName evidence="10">Sodium/calcium exchanger protein</fullName>
    </submittedName>
</protein>
<feature type="transmembrane region" description="Helical" evidence="8">
    <location>
        <begin position="157"/>
        <end position="175"/>
    </location>
</feature>
<dbReference type="PANTHER" id="PTHR12266:SF0">
    <property type="entry name" value="MITOCHONDRIAL SODIUM_CALCIUM EXCHANGER PROTEIN"/>
    <property type="match status" value="1"/>
</dbReference>
<comment type="similarity">
    <text evidence="2">Belongs to the Ca(2+):cation antiporter (CaCA) (TC 2.A.19) family.</text>
</comment>